<dbReference type="SUPFAM" id="SSF159006">
    <property type="entry name" value="YopX-like"/>
    <property type="match status" value="1"/>
</dbReference>
<proteinExistence type="predicted"/>
<comment type="caution">
    <text evidence="2">The sequence shown here is derived from an EMBL/GenBank/DDBJ whole genome shotgun (WGS) entry which is preliminary data.</text>
</comment>
<dbReference type="Pfam" id="PF09643">
    <property type="entry name" value="YopX"/>
    <property type="match status" value="1"/>
</dbReference>
<dbReference type="InterPro" id="IPR023385">
    <property type="entry name" value="YopX-like_C"/>
</dbReference>
<feature type="domain" description="YopX protein" evidence="1">
    <location>
        <begin position="5"/>
        <end position="100"/>
    </location>
</feature>
<gene>
    <name evidence="2" type="ORF">LCGC14_2145770</name>
</gene>
<accession>A0A0F9DX77</accession>
<protein>
    <recommendedName>
        <fullName evidence="1">YopX protein domain-containing protein</fullName>
    </recommendedName>
</protein>
<reference evidence="2" key="1">
    <citation type="journal article" date="2015" name="Nature">
        <title>Complex archaea that bridge the gap between prokaryotes and eukaryotes.</title>
        <authorList>
            <person name="Spang A."/>
            <person name="Saw J.H."/>
            <person name="Jorgensen S.L."/>
            <person name="Zaremba-Niedzwiedzka K."/>
            <person name="Martijn J."/>
            <person name="Lind A.E."/>
            <person name="van Eijk R."/>
            <person name="Schleper C."/>
            <person name="Guy L."/>
            <person name="Ettema T.J."/>
        </authorList>
    </citation>
    <scope>NUCLEOTIDE SEQUENCE</scope>
</reference>
<evidence type="ECO:0000259" key="1">
    <source>
        <dbReference type="Pfam" id="PF09643"/>
    </source>
</evidence>
<dbReference type="AlphaFoldDB" id="A0A0F9DX77"/>
<dbReference type="EMBL" id="LAZR01027232">
    <property type="protein sequence ID" value="KKL66354.1"/>
    <property type="molecule type" value="Genomic_DNA"/>
</dbReference>
<organism evidence="2">
    <name type="scientific">marine sediment metagenome</name>
    <dbReference type="NCBI Taxonomy" id="412755"/>
    <lineage>
        <taxon>unclassified sequences</taxon>
        <taxon>metagenomes</taxon>
        <taxon>ecological metagenomes</taxon>
    </lineage>
</organism>
<evidence type="ECO:0000313" key="2">
    <source>
        <dbReference type="EMBL" id="KKL66354.1"/>
    </source>
</evidence>
<name>A0A0F9DX77_9ZZZZ</name>
<dbReference type="Gene3D" id="2.30.30.290">
    <property type="entry name" value="YopX-like domains"/>
    <property type="match status" value="1"/>
</dbReference>
<dbReference type="InterPro" id="IPR019096">
    <property type="entry name" value="YopX_protein"/>
</dbReference>
<sequence>MRDIKFRGKRIDNGELVYGDKFTIGDKVYIIYNPEIRVFEWRPQESGCQRGVQGFVEVLPGSVGQYTGLKDKKRTKEFPNGQPIYEGNIIKYMDGKNMAVE</sequence>
<feature type="non-terminal residue" evidence="2">
    <location>
        <position position="101"/>
    </location>
</feature>